<evidence type="ECO:0000313" key="2">
    <source>
        <dbReference type="EMBL" id="EJK62426.1"/>
    </source>
</evidence>
<accession>K0SN92</accession>
<keyword evidence="1" id="KW-0732">Signal</keyword>
<proteinExistence type="predicted"/>
<sequence length="418" mass="46262">MRFLYHILALLLVQYRPIVSLSTGRQRRPRRAATHNYKTTAAAAGGDASHSWNFSSNQKRFGGSRRAFGLGRARGGTILFSENSEEDEPRSNCFAEDARTDTARRRCILSAAAVPLAYCRGEVAGASEPLTSADADNVQARIERSLRPKPSKIIRPRLNLDFAVTLMRSSYNAVDSLDIVSMQQFQRDFFLIRQAEYKPYSEALGAGAMIQGDLTDPNYFDFISFAQYNTILRELVDPPLIFTEQIPVEVGDDEPQRFDSIVVKRDPSLTSADLIRRHADLVGTAIIDKLIEKFGKTASAIPYIETERPSGEKLLQMMKQLVNLFLVQGFAFDGSAAMATSSAGDASGAQVTITFNSPAILWSGQSLQAKKAKIVNDFALKASRALMRRVGYEVVGETVKYAQNNELTTFTLMMQNAV</sequence>
<organism evidence="2 3">
    <name type="scientific">Thalassiosira oceanica</name>
    <name type="common">Marine diatom</name>
    <dbReference type="NCBI Taxonomy" id="159749"/>
    <lineage>
        <taxon>Eukaryota</taxon>
        <taxon>Sar</taxon>
        <taxon>Stramenopiles</taxon>
        <taxon>Ochrophyta</taxon>
        <taxon>Bacillariophyta</taxon>
        <taxon>Coscinodiscophyceae</taxon>
        <taxon>Thalassiosirophycidae</taxon>
        <taxon>Thalassiosirales</taxon>
        <taxon>Thalassiosiraceae</taxon>
        <taxon>Thalassiosira</taxon>
    </lineage>
</organism>
<dbReference type="OrthoDB" id="44749at2759"/>
<reference evidence="2 3" key="1">
    <citation type="journal article" date="2012" name="Genome Biol.">
        <title>Genome and low-iron response of an oceanic diatom adapted to chronic iron limitation.</title>
        <authorList>
            <person name="Lommer M."/>
            <person name="Specht M."/>
            <person name="Roy A.S."/>
            <person name="Kraemer L."/>
            <person name="Andreson R."/>
            <person name="Gutowska M.A."/>
            <person name="Wolf J."/>
            <person name="Bergner S.V."/>
            <person name="Schilhabel M.B."/>
            <person name="Klostermeier U.C."/>
            <person name="Beiko R.G."/>
            <person name="Rosenstiel P."/>
            <person name="Hippler M."/>
            <person name="Laroche J."/>
        </authorList>
    </citation>
    <scope>NUCLEOTIDE SEQUENCE [LARGE SCALE GENOMIC DNA]</scope>
    <source>
        <strain evidence="2 3">CCMP1005</strain>
    </source>
</reference>
<protein>
    <submittedName>
        <fullName evidence="2">Uncharacterized protein</fullName>
    </submittedName>
</protein>
<keyword evidence="3" id="KW-1185">Reference proteome</keyword>
<feature type="chain" id="PRO_5003837236" evidence="1">
    <location>
        <begin position="21"/>
        <end position="418"/>
    </location>
</feature>
<dbReference type="eggNOG" id="ENOG502S59I">
    <property type="taxonomic scope" value="Eukaryota"/>
</dbReference>
<comment type="caution">
    <text evidence="2">The sequence shown here is derived from an EMBL/GenBank/DDBJ whole genome shotgun (WGS) entry which is preliminary data.</text>
</comment>
<feature type="signal peptide" evidence="1">
    <location>
        <begin position="1"/>
        <end position="20"/>
    </location>
</feature>
<dbReference type="AlphaFoldDB" id="K0SN92"/>
<name>K0SN92_THAOC</name>
<evidence type="ECO:0000256" key="1">
    <source>
        <dbReference type="SAM" id="SignalP"/>
    </source>
</evidence>
<evidence type="ECO:0000313" key="3">
    <source>
        <dbReference type="Proteomes" id="UP000266841"/>
    </source>
</evidence>
<gene>
    <name evidence="2" type="ORF">THAOC_16962</name>
</gene>
<dbReference type="Proteomes" id="UP000266841">
    <property type="component" value="Unassembled WGS sequence"/>
</dbReference>
<dbReference type="EMBL" id="AGNL01018890">
    <property type="protein sequence ID" value="EJK62426.1"/>
    <property type="molecule type" value="Genomic_DNA"/>
</dbReference>